<organism evidence="4 5">
    <name type="scientific">Cryptosporidium canis</name>
    <dbReference type="NCBI Taxonomy" id="195482"/>
    <lineage>
        <taxon>Eukaryota</taxon>
        <taxon>Sar</taxon>
        <taxon>Alveolata</taxon>
        <taxon>Apicomplexa</taxon>
        <taxon>Conoidasida</taxon>
        <taxon>Coccidia</taxon>
        <taxon>Eucoccidiorida</taxon>
        <taxon>Eimeriorina</taxon>
        <taxon>Cryptosporidiidae</taxon>
        <taxon>Cryptosporidium</taxon>
    </lineage>
</organism>
<dbReference type="Proteomes" id="UP001071777">
    <property type="component" value="Unassembled WGS sequence"/>
</dbReference>
<evidence type="ECO:0000256" key="1">
    <source>
        <dbReference type="ARBA" id="ARBA00009627"/>
    </source>
</evidence>
<dbReference type="Gene3D" id="1.25.40.990">
    <property type="match status" value="1"/>
</dbReference>
<proteinExistence type="inferred from homology"/>
<dbReference type="PROSITE" id="PS50250">
    <property type="entry name" value="PCI"/>
    <property type="match status" value="1"/>
</dbReference>
<evidence type="ECO:0000313" key="4">
    <source>
        <dbReference type="EMBL" id="KAJ1608056.1"/>
    </source>
</evidence>
<dbReference type="PANTHER" id="PTHR12387:SF0">
    <property type="entry name" value="26S PROTEASOME NON-ATPASE REGULATORY SUBUNIT 8"/>
    <property type="match status" value="1"/>
</dbReference>
<dbReference type="InterPro" id="IPR033464">
    <property type="entry name" value="CSN8_PSD8_EIF3K"/>
</dbReference>
<comment type="caution">
    <text evidence="4">The sequence shown here is derived from an EMBL/GenBank/DDBJ whole genome shotgun (WGS) entry which is preliminary data.</text>
</comment>
<sequence length="296" mass="33424">MVDTSKILGLLHQVGCEWSSGAGSSSGRSSLGQAAKMEAEKGGSGNLASLSKLVMEMKVLLTELPSLSLSSREMDLTELVIARDVLELSVLASVRKRDLPGFERDFLNLQRYYVDYESVLAKSENQDVIKGLYLLYLLSCDRISDFHISLEIISPKDQENKFVSFSKELELYLLDGNYSKIMQMQSRLPTPDYQTFFLELVDTCREKVAKCIECSYDKISIDKLKSMMRFATNEELISFINELPSNSNAEDQNTSNIHWKLIDNSVYFEKKEGPGSNNMDLISNTLGYAIELERII</sequence>
<evidence type="ECO:0000259" key="3">
    <source>
        <dbReference type="PROSITE" id="PS50250"/>
    </source>
</evidence>
<evidence type="ECO:0000256" key="2">
    <source>
        <dbReference type="ARBA" id="ARBA00022942"/>
    </source>
</evidence>
<accession>A0ABQ8P4L5</accession>
<dbReference type="InterPro" id="IPR000717">
    <property type="entry name" value="PCI_dom"/>
</dbReference>
<reference evidence="4" key="1">
    <citation type="submission" date="2022-10" db="EMBL/GenBank/DDBJ databases">
        <title>Adaptive evolution leads to modifications in subtelomeric GC content in a zoonotic Cryptosporidium species.</title>
        <authorList>
            <person name="Li J."/>
            <person name="Feng Y."/>
            <person name="Xiao L."/>
        </authorList>
    </citation>
    <scope>NUCLEOTIDE SEQUENCE</scope>
    <source>
        <strain evidence="4">25894</strain>
    </source>
</reference>
<dbReference type="PANTHER" id="PTHR12387">
    <property type="entry name" value="26S PROTEASOME NON-ATPASE REGULATORY SUBUNIT 8"/>
    <property type="match status" value="1"/>
</dbReference>
<dbReference type="Pfam" id="PF10075">
    <property type="entry name" value="CSN8_PSD8_EIF3K"/>
    <property type="match status" value="1"/>
</dbReference>
<feature type="domain" description="PCI" evidence="3">
    <location>
        <begin position="101"/>
        <end position="273"/>
    </location>
</feature>
<name>A0ABQ8P4L5_9CRYT</name>
<comment type="similarity">
    <text evidence="1">Belongs to the proteasome subunit S14 family.</text>
</comment>
<keyword evidence="2 4" id="KW-0647">Proteasome</keyword>
<keyword evidence="5" id="KW-1185">Reference proteome</keyword>
<protein>
    <submittedName>
        <fullName evidence="4">Proteasome regulatory subunit Rpn12 family</fullName>
    </submittedName>
</protein>
<gene>
    <name evidence="4" type="ORF">OJ252_2648</name>
</gene>
<dbReference type="InterPro" id="IPR006746">
    <property type="entry name" value="26S_Psome_Rpn12"/>
</dbReference>
<dbReference type="EMBL" id="JAPCXB010000106">
    <property type="protein sequence ID" value="KAJ1608056.1"/>
    <property type="molecule type" value="Genomic_DNA"/>
</dbReference>
<evidence type="ECO:0000313" key="5">
    <source>
        <dbReference type="Proteomes" id="UP001071777"/>
    </source>
</evidence>
<dbReference type="GO" id="GO:0000502">
    <property type="term" value="C:proteasome complex"/>
    <property type="evidence" value="ECO:0007669"/>
    <property type="project" value="UniProtKB-KW"/>
</dbReference>